<dbReference type="Proteomes" id="UP001469553">
    <property type="component" value="Unassembled WGS sequence"/>
</dbReference>
<keyword evidence="2" id="KW-1185">Reference proteome</keyword>
<reference evidence="1 2" key="1">
    <citation type="submission" date="2021-06" db="EMBL/GenBank/DDBJ databases">
        <authorList>
            <person name="Palmer J.M."/>
        </authorList>
    </citation>
    <scope>NUCLEOTIDE SEQUENCE [LARGE SCALE GENOMIC DNA]</scope>
    <source>
        <strain evidence="1 2">AS_MEX2019</strain>
        <tissue evidence="1">Muscle</tissue>
    </source>
</reference>
<organism evidence="1 2">
    <name type="scientific">Ameca splendens</name>
    <dbReference type="NCBI Taxonomy" id="208324"/>
    <lineage>
        <taxon>Eukaryota</taxon>
        <taxon>Metazoa</taxon>
        <taxon>Chordata</taxon>
        <taxon>Craniata</taxon>
        <taxon>Vertebrata</taxon>
        <taxon>Euteleostomi</taxon>
        <taxon>Actinopterygii</taxon>
        <taxon>Neopterygii</taxon>
        <taxon>Teleostei</taxon>
        <taxon>Neoteleostei</taxon>
        <taxon>Acanthomorphata</taxon>
        <taxon>Ovalentaria</taxon>
        <taxon>Atherinomorphae</taxon>
        <taxon>Cyprinodontiformes</taxon>
        <taxon>Goodeidae</taxon>
        <taxon>Ameca</taxon>
    </lineage>
</organism>
<comment type="caution">
    <text evidence="1">The sequence shown here is derived from an EMBL/GenBank/DDBJ whole genome shotgun (WGS) entry which is preliminary data.</text>
</comment>
<evidence type="ECO:0000313" key="1">
    <source>
        <dbReference type="EMBL" id="MEQ2314076.1"/>
    </source>
</evidence>
<protein>
    <submittedName>
        <fullName evidence="1">Uncharacterized protein</fullName>
    </submittedName>
</protein>
<name>A0ABV1A750_9TELE</name>
<proteinExistence type="predicted"/>
<dbReference type="EMBL" id="JAHRIP010085081">
    <property type="protein sequence ID" value="MEQ2314076.1"/>
    <property type="molecule type" value="Genomic_DNA"/>
</dbReference>
<evidence type="ECO:0000313" key="2">
    <source>
        <dbReference type="Proteomes" id="UP001469553"/>
    </source>
</evidence>
<accession>A0ABV1A750</accession>
<gene>
    <name evidence="1" type="ORF">AMECASPLE_008348</name>
</gene>
<sequence length="123" mass="13884">MLSVPHDVYPETVLNPFATLDSTSPMFSVLPSWNGPKKAIPLSTQHPPMAATMTRSLSSRASWDVKVKLIQGGSGHGYFIPLCSDRGAFSSLWKLGLYNKIFFYRLQEPLFPKRWEAFSVHLR</sequence>